<comment type="catalytic activity">
    <reaction evidence="4">
        <text>O-phospho-L-tyrosyl-[protein] + H2O = L-tyrosyl-[protein] + phosphate</text>
        <dbReference type="Rhea" id="RHEA:10684"/>
        <dbReference type="Rhea" id="RHEA-COMP:10136"/>
        <dbReference type="Rhea" id="RHEA-COMP:20101"/>
        <dbReference type="ChEBI" id="CHEBI:15377"/>
        <dbReference type="ChEBI" id="CHEBI:43474"/>
        <dbReference type="ChEBI" id="CHEBI:46858"/>
        <dbReference type="ChEBI" id="CHEBI:61978"/>
        <dbReference type="EC" id="3.1.3.48"/>
    </reaction>
</comment>
<dbReference type="KEGG" id="metu:GNH96_12115"/>
<dbReference type="EMBL" id="CP046565">
    <property type="protein sequence ID" value="QJD30649.1"/>
    <property type="molecule type" value="Genomic_DNA"/>
</dbReference>
<evidence type="ECO:0000256" key="1">
    <source>
        <dbReference type="ARBA" id="ARBA00005750"/>
    </source>
</evidence>
<proteinExistence type="inferred from homology"/>
<dbReference type="RefSeq" id="WP_169603926.1">
    <property type="nucleotide sequence ID" value="NZ_CP046565.1"/>
</dbReference>
<evidence type="ECO:0000313" key="5">
    <source>
        <dbReference type="EMBL" id="QJD30649.1"/>
    </source>
</evidence>
<dbReference type="Pfam" id="PF19567">
    <property type="entry name" value="CpsB_CapC"/>
    <property type="match status" value="1"/>
</dbReference>
<dbReference type="GO" id="GO:0004725">
    <property type="term" value="F:protein tyrosine phosphatase activity"/>
    <property type="evidence" value="ECO:0007669"/>
    <property type="project" value="UniProtKB-EC"/>
</dbReference>
<dbReference type="SUPFAM" id="SSF89550">
    <property type="entry name" value="PHP domain-like"/>
    <property type="match status" value="1"/>
</dbReference>
<dbReference type="PANTHER" id="PTHR39181">
    <property type="entry name" value="TYROSINE-PROTEIN PHOSPHATASE YWQE"/>
    <property type="match status" value="1"/>
</dbReference>
<accession>A0A858Q9U5</accession>
<reference evidence="6" key="1">
    <citation type="submission" date="2019-12" db="EMBL/GenBank/DDBJ databases">
        <authorList>
            <person name="Awala S.I."/>
            <person name="Rhee S.K."/>
        </authorList>
    </citation>
    <scope>NUCLEOTIDE SEQUENCE [LARGE SCALE GENOMIC DNA]</scope>
    <source>
        <strain evidence="6">IM1</strain>
    </source>
</reference>
<keyword evidence="3" id="KW-0378">Hydrolase</keyword>
<dbReference type="EC" id="3.1.3.48" evidence="2"/>
<protein>
    <recommendedName>
        <fullName evidence="2">protein-tyrosine-phosphatase</fullName>
        <ecNumber evidence="2">3.1.3.48</ecNumber>
    </recommendedName>
</protein>
<dbReference type="Proteomes" id="UP000503004">
    <property type="component" value="Chromosome"/>
</dbReference>
<dbReference type="GO" id="GO:0030145">
    <property type="term" value="F:manganese ion binding"/>
    <property type="evidence" value="ECO:0007669"/>
    <property type="project" value="InterPro"/>
</dbReference>
<dbReference type="Gene3D" id="3.20.20.140">
    <property type="entry name" value="Metal-dependent hydrolases"/>
    <property type="match status" value="1"/>
</dbReference>
<evidence type="ECO:0000313" key="6">
    <source>
        <dbReference type="Proteomes" id="UP000503004"/>
    </source>
</evidence>
<dbReference type="PIRSF" id="PIRSF016557">
    <property type="entry name" value="Caps_synth_CpsB"/>
    <property type="match status" value="1"/>
</dbReference>
<dbReference type="InterPro" id="IPR016667">
    <property type="entry name" value="Caps_polysacc_synth_CpsB/CapC"/>
</dbReference>
<comment type="similarity">
    <text evidence="1">Belongs to the metallo-dependent hydrolases superfamily. CpsB/CapC family.</text>
</comment>
<sequence>MIDLHCHLLPAIDDGPENLAQALELARLAAASGIRRSVMTPHIQPGCWDNDQPGIERAFRAFQGELEREGIPLEVGMAAEVRVCAEIMSLLAQDRIPFLGEYRGKRVILLEFPHEQIPAGTDALVRWLLKRDILPMIAHPERNKAVIRDFSKIFPYVEMECLFQVTAGSLAGQFGERCEERALQFLEEGWITVVASDAHNVKYRPPNLGDGRDVVERVAGPEVAQKLVVDNPSEILGLRIP</sequence>
<keyword evidence="6" id="KW-1185">Reference proteome</keyword>
<evidence type="ECO:0000256" key="2">
    <source>
        <dbReference type="ARBA" id="ARBA00013064"/>
    </source>
</evidence>
<organism evidence="5 6">
    <name type="scientific">Methylococcus geothermalis</name>
    <dbReference type="NCBI Taxonomy" id="2681310"/>
    <lineage>
        <taxon>Bacteria</taxon>
        <taxon>Pseudomonadati</taxon>
        <taxon>Pseudomonadota</taxon>
        <taxon>Gammaproteobacteria</taxon>
        <taxon>Methylococcales</taxon>
        <taxon>Methylococcaceae</taxon>
        <taxon>Methylococcus</taxon>
    </lineage>
</organism>
<evidence type="ECO:0000256" key="4">
    <source>
        <dbReference type="ARBA" id="ARBA00051722"/>
    </source>
</evidence>
<gene>
    <name evidence="5" type="ORF">GNH96_12115</name>
</gene>
<name>A0A858Q9U5_9GAMM</name>
<dbReference type="AlphaFoldDB" id="A0A858Q9U5"/>
<evidence type="ECO:0000256" key="3">
    <source>
        <dbReference type="ARBA" id="ARBA00022801"/>
    </source>
</evidence>
<dbReference type="InterPro" id="IPR016195">
    <property type="entry name" value="Pol/histidinol_Pase-like"/>
</dbReference>
<dbReference type="PANTHER" id="PTHR39181:SF1">
    <property type="entry name" value="TYROSINE-PROTEIN PHOSPHATASE YWQE"/>
    <property type="match status" value="1"/>
</dbReference>